<name>A0A1W6ZYN0_9HYPH</name>
<dbReference type="OrthoDB" id="450111at2"/>
<dbReference type="Pfam" id="PF14234">
    <property type="entry name" value="DUF4336"/>
    <property type="match status" value="1"/>
</dbReference>
<reference evidence="1 2" key="1">
    <citation type="submission" date="2017-05" db="EMBL/GenBank/DDBJ databases">
        <title>Full genome sequence of Pseudorhodoplanes sinuspersici.</title>
        <authorList>
            <person name="Dastgheib S.M.M."/>
            <person name="Shavandi M."/>
            <person name="Tirandaz H."/>
        </authorList>
    </citation>
    <scope>NUCLEOTIDE SEQUENCE [LARGE SCALE GENOMIC DNA]</scope>
    <source>
        <strain evidence="1 2">RIPI110</strain>
    </source>
</reference>
<dbReference type="STRING" id="1235591.CAK95_26480"/>
<dbReference type="RefSeq" id="WP_086090682.1">
    <property type="nucleotide sequence ID" value="NZ_CP021112.1"/>
</dbReference>
<evidence type="ECO:0000313" key="1">
    <source>
        <dbReference type="EMBL" id="ARQ02251.1"/>
    </source>
</evidence>
<accession>A0A1W6ZYN0</accession>
<proteinExistence type="predicted"/>
<dbReference type="PANTHER" id="PTHR33835">
    <property type="entry name" value="YALI0C07656P"/>
    <property type="match status" value="1"/>
</dbReference>
<evidence type="ECO:0000313" key="2">
    <source>
        <dbReference type="Proteomes" id="UP000194137"/>
    </source>
</evidence>
<dbReference type="Proteomes" id="UP000194137">
    <property type="component" value="Chromosome"/>
</dbReference>
<dbReference type="InterPro" id="IPR036866">
    <property type="entry name" value="RibonucZ/Hydroxyglut_hydro"/>
</dbReference>
<sequence>MDCYKLYEPINTLKPVADNVWIVDGPEITMRYLGFGMPFPTRMTVFRLADGALWIHSPTTLTEQLAREIKALGHVRFLVAPNPLHYWWIKDWKDQFPQAVTYAAPGVRKAAAGRFDGFEVDLGEQPPPEWARQIDQVSVRGDFFSEVVFLHGGSRTLVLTDLIENFEPGRIRCHAMRWLTRIGGVCDPDGKTPYDMRLTFLRHRADVRANVRQMLDWQPQQAIVAHGRWYERNAVPELERAFRWVM</sequence>
<dbReference type="PANTHER" id="PTHR33835:SF1">
    <property type="entry name" value="METALLO-BETA-LACTAMASE DOMAIN-CONTAINING PROTEIN"/>
    <property type="match status" value="1"/>
</dbReference>
<dbReference type="SUPFAM" id="SSF56281">
    <property type="entry name" value="Metallo-hydrolase/oxidoreductase"/>
    <property type="match status" value="1"/>
</dbReference>
<keyword evidence="2" id="KW-1185">Reference proteome</keyword>
<organism evidence="1 2">
    <name type="scientific">Pseudorhodoplanes sinuspersici</name>
    <dbReference type="NCBI Taxonomy" id="1235591"/>
    <lineage>
        <taxon>Bacteria</taxon>
        <taxon>Pseudomonadati</taxon>
        <taxon>Pseudomonadota</taxon>
        <taxon>Alphaproteobacteria</taxon>
        <taxon>Hyphomicrobiales</taxon>
        <taxon>Pseudorhodoplanes</taxon>
    </lineage>
</organism>
<dbReference type="EMBL" id="CP021112">
    <property type="protein sequence ID" value="ARQ02251.1"/>
    <property type="molecule type" value="Genomic_DNA"/>
</dbReference>
<dbReference type="KEGG" id="psin:CAK95_26480"/>
<protein>
    <submittedName>
        <fullName evidence="1">DUF4336 domain-containing protein</fullName>
    </submittedName>
</protein>
<dbReference type="InterPro" id="IPR025638">
    <property type="entry name" value="DUF4336"/>
</dbReference>
<gene>
    <name evidence="1" type="ORF">CAK95_26480</name>
</gene>
<dbReference type="AlphaFoldDB" id="A0A1W6ZYN0"/>